<dbReference type="PANTHER" id="PTHR43236">
    <property type="entry name" value="ANTITOXIN HIGA1"/>
    <property type="match status" value="1"/>
</dbReference>
<protein>
    <submittedName>
        <fullName evidence="2">ImmA/IrrE family metallo-endopeptidase</fullName>
    </submittedName>
</protein>
<dbReference type="InterPro" id="IPR052345">
    <property type="entry name" value="Rad_response_metalloprotease"/>
</dbReference>
<sequence>MYNAPEASCLSKPAIDRLASGVARQLGFTPGDEIEPIVEKLGGHIEFRSLSEVADPSSGSIRINDDGTFVIFLPSHTGHLRNRFTIAHELGHLVVHFLWPRHQNKSVGPIEARRYGTGRVEWEANWFAAGFLMPAEDFRDYANKYNYNNILLSVRYKVSPMAVDVRIKSLNLR</sequence>
<name>A0ABV7LD80_9HYPH</name>
<evidence type="ECO:0000313" key="3">
    <source>
        <dbReference type="Proteomes" id="UP001595536"/>
    </source>
</evidence>
<dbReference type="EMBL" id="JBHRUV010000019">
    <property type="protein sequence ID" value="MFC3265719.1"/>
    <property type="molecule type" value="Genomic_DNA"/>
</dbReference>
<dbReference type="RefSeq" id="WP_376832617.1">
    <property type="nucleotide sequence ID" value="NZ_JBHLWR010000006.1"/>
</dbReference>
<dbReference type="Pfam" id="PF06114">
    <property type="entry name" value="Peptidase_M78"/>
    <property type="match status" value="1"/>
</dbReference>
<dbReference type="Proteomes" id="UP001595536">
    <property type="component" value="Unassembled WGS sequence"/>
</dbReference>
<keyword evidence="3" id="KW-1185">Reference proteome</keyword>
<dbReference type="Gene3D" id="1.10.10.2910">
    <property type="match status" value="1"/>
</dbReference>
<reference evidence="3" key="1">
    <citation type="journal article" date="2019" name="Int. J. Syst. Evol. Microbiol.">
        <title>The Global Catalogue of Microorganisms (GCM) 10K type strain sequencing project: providing services to taxonomists for standard genome sequencing and annotation.</title>
        <authorList>
            <consortium name="The Broad Institute Genomics Platform"/>
            <consortium name="The Broad Institute Genome Sequencing Center for Infectious Disease"/>
            <person name="Wu L."/>
            <person name="Ma J."/>
        </authorList>
    </citation>
    <scope>NUCLEOTIDE SEQUENCE [LARGE SCALE GENOMIC DNA]</scope>
    <source>
        <strain evidence="3">CCM 7941</strain>
    </source>
</reference>
<gene>
    <name evidence="2" type="ORF">ACFOEX_04995</name>
</gene>
<accession>A0ABV7LD80</accession>
<dbReference type="InterPro" id="IPR010359">
    <property type="entry name" value="IrrE_HExxH"/>
</dbReference>
<dbReference type="PANTHER" id="PTHR43236:SF2">
    <property type="entry name" value="BLL0069 PROTEIN"/>
    <property type="match status" value="1"/>
</dbReference>
<proteinExistence type="predicted"/>
<comment type="caution">
    <text evidence="2">The sequence shown here is derived from an EMBL/GenBank/DDBJ whole genome shotgun (WGS) entry which is preliminary data.</text>
</comment>
<evidence type="ECO:0000313" key="2">
    <source>
        <dbReference type="EMBL" id="MFC3265719.1"/>
    </source>
</evidence>
<feature type="domain" description="IrrE N-terminal-like" evidence="1">
    <location>
        <begin position="57"/>
        <end position="168"/>
    </location>
</feature>
<evidence type="ECO:0000259" key="1">
    <source>
        <dbReference type="Pfam" id="PF06114"/>
    </source>
</evidence>
<organism evidence="2 3">
    <name type="scientific">Camelimonas abortus</name>
    <dbReference type="NCBI Taxonomy" id="1017184"/>
    <lineage>
        <taxon>Bacteria</taxon>
        <taxon>Pseudomonadati</taxon>
        <taxon>Pseudomonadota</taxon>
        <taxon>Alphaproteobacteria</taxon>
        <taxon>Hyphomicrobiales</taxon>
        <taxon>Chelatococcaceae</taxon>
        <taxon>Camelimonas</taxon>
    </lineage>
</organism>